<protein>
    <recommendedName>
        <fullName evidence="6">Insulin-like domain-containing protein</fullName>
    </recommendedName>
</protein>
<dbReference type="InterPro" id="IPR022353">
    <property type="entry name" value="Insulin_CS"/>
</dbReference>
<evidence type="ECO:0000256" key="5">
    <source>
        <dbReference type="SAM" id="SignalP"/>
    </source>
</evidence>
<dbReference type="AlphaFoldDB" id="A0A8D8LNP4"/>
<organism evidence="7">
    <name type="scientific">Cacopsylla melanoneura</name>
    <dbReference type="NCBI Taxonomy" id="428564"/>
    <lineage>
        <taxon>Eukaryota</taxon>
        <taxon>Metazoa</taxon>
        <taxon>Ecdysozoa</taxon>
        <taxon>Arthropoda</taxon>
        <taxon>Hexapoda</taxon>
        <taxon>Insecta</taxon>
        <taxon>Pterygota</taxon>
        <taxon>Neoptera</taxon>
        <taxon>Paraneoptera</taxon>
        <taxon>Hemiptera</taxon>
        <taxon>Sternorrhyncha</taxon>
        <taxon>Psylloidea</taxon>
        <taxon>Psyllidae</taxon>
        <taxon>Psyllinae</taxon>
        <taxon>Cacopsylla</taxon>
    </lineage>
</organism>
<evidence type="ECO:0000313" key="7">
    <source>
        <dbReference type="EMBL" id="CAG6613275.1"/>
    </source>
</evidence>
<name>A0A8D8LNP4_9HEMI</name>
<reference evidence="7" key="1">
    <citation type="submission" date="2021-05" db="EMBL/GenBank/DDBJ databases">
        <authorList>
            <person name="Alioto T."/>
            <person name="Alioto T."/>
            <person name="Gomez Garrido J."/>
        </authorList>
    </citation>
    <scope>NUCLEOTIDE SEQUENCE</scope>
</reference>
<dbReference type="GO" id="GO:0005576">
    <property type="term" value="C:extracellular region"/>
    <property type="evidence" value="ECO:0007669"/>
    <property type="project" value="UniProtKB-SubCell"/>
</dbReference>
<dbReference type="EMBL" id="HBUF01180913">
    <property type="protein sequence ID" value="CAG6655301.1"/>
    <property type="molecule type" value="Transcribed_RNA"/>
</dbReference>
<dbReference type="EMBL" id="HBUF01027064">
    <property type="protein sequence ID" value="CAG6613275.1"/>
    <property type="molecule type" value="Transcribed_RNA"/>
</dbReference>
<evidence type="ECO:0000259" key="6">
    <source>
        <dbReference type="SMART" id="SM00078"/>
    </source>
</evidence>
<keyword evidence="4" id="KW-0964">Secreted</keyword>
<feature type="domain" description="Insulin-like" evidence="6">
    <location>
        <begin position="38"/>
        <end position="145"/>
    </location>
</feature>
<dbReference type="EMBL" id="HBUF01180912">
    <property type="protein sequence ID" value="CAG6655300.1"/>
    <property type="molecule type" value="Transcribed_RNA"/>
</dbReference>
<dbReference type="InterPro" id="IPR036438">
    <property type="entry name" value="Insulin-like_sf"/>
</dbReference>
<evidence type="ECO:0000256" key="2">
    <source>
        <dbReference type="ARBA" id="ARBA00022685"/>
    </source>
</evidence>
<dbReference type="GO" id="GO:0005179">
    <property type="term" value="F:hormone activity"/>
    <property type="evidence" value="ECO:0007669"/>
    <property type="project" value="InterPro"/>
</dbReference>
<keyword evidence="3 5" id="KW-0732">Signal</keyword>
<dbReference type="EMBL" id="HBUF01027065">
    <property type="protein sequence ID" value="CAG6613276.1"/>
    <property type="molecule type" value="Transcribed_RNA"/>
</dbReference>
<keyword evidence="2" id="KW-0165">Cleavage on pair of basic residues</keyword>
<evidence type="ECO:0000256" key="1">
    <source>
        <dbReference type="ARBA" id="ARBA00009034"/>
    </source>
</evidence>
<dbReference type="SUPFAM" id="SSF56994">
    <property type="entry name" value="Insulin-like"/>
    <property type="match status" value="1"/>
</dbReference>
<evidence type="ECO:0000256" key="3">
    <source>
        <dbReference type="ARBA" id="ARBA00022729"/>
    </source>
</evidence>
<accession>A0A8D8LNP4</accession>
<dbReference type="EMBL" id="HBUF01373527">
    <property type="protein sequence ID" value="CAG6727268.1"/>
    <property type="molecule type" value="Transcribed_RNA"/>
</dbReference>
<dbReference type="SMART" id="SM00078">
    <property type="entry name" value="IlGF"/>
    <property type="match status" value="1"/>
</dbReference>
<sequence length="146" mass="16820">MVKAHPQQLLICILLIGLLKLGSGNLQSPLFPKGTRTIQKCGSLLVDNLEKYCTLWKMKNGKRANMGALEEIKTSQDLTDDDFENMQDMLTRLEMDQSEDDRSNEIVPIHYSPRYFRLRRHQRQTGLSNECCIKPCNINTLLSYCQ</sequence>
<dbReference type="Pfam" id="PF00049">
    <property type="entry name" value="Insulin"/>
    <property type="match status" value="1"/>
</dbReference>
<dbReference type="EMBL" id="HBUF01373526">
    <property type="protein sequence ID" value="CAG6727267.1"/>
    <property type="molecule type" value="Transcribed_RNA"/>
</dbReference>
<dbReference type="InterPro" id="IPR016179">
    <property type="entry name" value="Insulin-like"/>
</dbReference>
<dbReference type="PROSITE" id="PS00262">
    <property type="entry name" value="INSULIN"/>
    <property type="match status" value="1"/>
</dbReference>
<proteinExistence type="inferred from homology"/>
<comment type="similarity">
    <text evidence="1 4">Belongs to the insulin family.</text>
</comment>
<feature type="signal peptide" evidence="5">
    <location>
        <begin position="1"/>
        <end position="24"/>
    </location>
</feature>
<feature type="chain" id="PRO_5035638568" description="Insulin-like domain-containing protein" evidence="5">
    <location>
        <begin position="25"/>
        <end position="146"/>
    </location>
</feature>
<dbReference type="Gene3D" id="1.10.100.10">
    <property type="entry name" value="Insulin-like"/>
    <property type="match status" value="1"/>
</dbReference>
<comment type="subcellular location">
    <subcellularLocation>
        <location evidence="4">Secreted</location>
    </subcellularLocation>
</comment>
<evidence type="ECO:0000256" key="4">
    <source>
        <dbReference type="RuleBase" id="RU000406"/>
    </source>
</evidence>